<evidence type="ECO:0000256" key="2">
    <source>
        <dbReference type="ARBA" id="ARBA00023015"/>
    </source>
</evidence>
<comment type="caution">
    <text evidence="5">Lacks conserved residue(s) required for the propagation of feature annotation.</text>
</comment>
<evidence type="ECO:0000256" key="4">
    <source>
        <dbReference type="ARBA" id="ARBA00023242"/>
    </source>
</evidence>
<feature type="short sequence motif" description="VHIID" evidence="5">
    <location>
        <begin position="518"/>
        <end position="522"/>
    </location>
</feature>
<evidence type="ECO:0000256" key="5">
    <source>
        <dbReference type="PROSITE-ProRule" id="PRU01191"/>
    </source>
</evidence>
<dbReference type="EMBL" id="KE343603">
    <property type="protein sequence ID" value="EXB37093.1"/>
    <property type="molecule type" value="Genomic_DNA"/>
</dbReference>
<protein>
    <submittedName>
        <fullName evidence="7">Uncharacterized protein</fullName>
    </submittedName>
</protein>
<reference evidence="8" key="1">
    <citation type="submission" date="2013-01" db="EMBL/GenBank/DDBJ databases">
        <title>Draft Genome Sequence of a Mulberry Tree, Morus notabilis C.K. Schneid.</title>
        <authorList>
            <person name="He N."/>
            <person name="Zhao S."/>
        </authorList>
    </citation>
    <scope>NUCLEOTIDE SEQUENCE</scope>
</reference>
<keyword evidence="3" id="KW-0804">Transcription</keyword>
<evidence type="ECO:0000256" key="1">
    <source>
        <dbReference type="ARBA" id="ARBA00004123"/>
    </source>
</evidence>
<proteinExistence type="inferred from homology"/>
<name>W9QP41_9ROSA</name>
<comment type="similarity">
    <text evidence="5">Belongs to the GRAS family.</text>
</comment>
<accession>W9QP41</accession>
<comment type="subcellular location">
    <subcellularLocation>
        <location evidence="1">Nucleus</location>
    </subcellularLocation>
</comment>
<sequence length="776" mass="84272">MKAMPLPFEEFQGKGVLDFSSSSSSSSDSPQNWTTLNTTTTTINTTPNTNTTTLTIKKSSKDKNCYVGSEPTSVLDARRSPSPPTSSSTLSSSLGGGGGSNSGGGSHSTDTTPTGVAAAAAAVSDHHHNQLPLTTTFLEEEKCGLGMEDWESVLSESPGQEQSILRLIMADVDDPSLGLNKILETTTTTTTPTTGGSVSHSQDMEFNAGFGVVDDQVGGYGFEPPNIIDPHSFSSSDFHFTNNVRLAQNTNPTMFSPNNLLPVFHNQQQLMESVVDAKPQIFNNNPQMVMINQNQAAQFSHHNPSSALVMPLTYAHLQEHHVVSPPPAKRLNTGVGGLGGPNFHVQQKVQFPYTGQEQQLQLLSHQIRPALNTTTATTAMGVMKQKSGGTATATATSDEQLLVGSQPHQAAELIETGTPVLAQGILARLNHQLSPLGKPFQRAAFYFKEALQLLLQTNNNSNVNNNHPFALSSSSSPFNLILKIGAYKTFSEISPVLQFANFTCNQAILEATEGFTRVHVIDFDIGYGGQWASFMQELALRNSGVGNGVSLKITAFASPSTHDEFELGFTQENLKHFASEINLAFELEILSLEMLNSGLWPQNLHVSDNEAIAVNLPIGPFSNYPLSLPLVLRFVKQLSPKIVVSLERGCDRTDVPFPAQLVHALHSYSGLLESLDAVNVNLDAMQKIEKCLLQPGIEKIVLGRHRNSLDRMLPWRSAFLNLGFSPLTFSNFTESQAECLVQRTPVRGFHVEKKQSSSLVLCWQRKELVSASAWRC</sequence>
<evidence type="ECO:0000313" key="8">
    <source>
        <dbReference type="Proteomes" id="UP000030645"/>
    </source>
</evidence>
<dbReference type="InterPro" id="IPR005202">
    <property type="entry name" value="TF_GRAS"/>
</dbReference>
<dbReference type="GO" id="GO:0005634">
    <property type="term" value="C:nucleus"/>
    <property type="evidence" value="ECO:0007669"/>
    <property type="project" value="UniProtKB-SubCell"/>
</dbReference>
<gene>
    <name evidence="7" type="ORF">L484_020885</name>
</gene>
<dbReference type="STRING" id="981085.W9QP41"/>
<dbReference type="PANTHER" id="PTHR31636">
    <property type="entry name" value="OSJNBA0084A10.13 PROTEIN-RELATED"/>
    <property type="match status" value="1"/>
</dbReference>
<dbReference type="Pfam" id="PF03514">
    <property type="entry name" value="GRAS"/>
    <property type="match status" value="1"/>
</dbReference>
<feature type="compositionally biased region" description="Gly residues" evidence="6">
    <location>
        <begin position="94"/>
        <end position="106"/>
    </location>
</feature>
<feature type="compositionally biased region" description="Low complexity" evidence="6">
    <location>
        <begin position="20"/>
        <end position="56"/>
    </location>
</feature>
<dbReference type="PROSITE" id="PS50985">
    <property type="entry name" value="GRAS"/>
    <property type="match status" value="1"/>
</dbReference>
<dbReference type="AlphaFoldDB" id="W9QP41"/>
<keyword evidence="8" id="KW-1185">Reference proteome</keyword>
<dbReference type="eggNOG" id="ENOG502QQQC">
    <property type="taxonomic scope" value="Eukaryota"/>
</dbReference>
<feature type="region of interest" description="SAW" evidence="5">
    <location>
        <begin position="702"/>
        <end position="775"/>
    </location>
</feature>
<dbReference type="Proteomes" id="UP000030645">
    <property type="component" value="Unassembled WGS sequence"/>
</dbReference>
<evidence type="ECO:0000256" key="6">
    <source>
        <dbReference type="SAM" id="MobiDB-lite"/>
    </source>
</evidence>
<organism evidence="7 8">
    <name type="scientific">Morus notabilis</name>
    <dbReference type="NCBI Taxonomy" id="981085"/>
    <lineage>
        <taxon>Eukaryota</taxon>
        <taxon>Viridiplantae</taxon>
        <taxon>Streptophyta</taxon>
        <taxon>Embryophyta</taxon>
        <taxon>Tracheophyta</taxon>
        <taxon>Spermatophyta</taxon>
        <taxon>Magnoliopsida</taxon>
        <taxon>eudicotyledons</taxon>
        <taxon>Gunneridae</taxon>
        <taxon>Pentapetalae</taxon>
        <taxon>rosids</taxon>
        <taxon>fabids</taxon>
        <taxon>Rosales</taxon>
        <taxon>Moraceae</taxon>
        <taxon>Moreae</taxon>
        <taxon>Morus</taxon>
    </lineage>
</organism>
<evidence type="ECO:0000313" key="7">
    <source>
        <dbReference type="EMBL" id="EXB37093.1"/>
    </source>
</evidence>
<keyword evidence="2" id="KW-0805">Transcription regulation</keyword>
<evidence type="ECO:0000256" key="3">
    <source>
        <dbReference type="ARBA" id="ARBA00023163"/>
    </source>
</evidence>
<feature type="region of interest" description="Disordered" evidence="6">
    <location>
        <begin position="18"/>
        <end position="113"/>
    </location>
</feature>
<keyword evidence="4" id="KW-0539">Nucleus</keyword>